<dbReference type="NCBIfam" id="TIGR00451">
    <property type="entry name" value="unchar_dom_2"/>
    <property type="match status" value="1"/>
</dbReference>
<dbReference type="GO" id="GO:0003723">
    <property type="term" value="F:RNA binding"/>
    <property type="evidence" value="ECO:0007669"/>
    <property type="project" value="InterPro"/>
</dbReference>
<dbReference type="EMBL" id="PGCL01000004">
    <property type="protein sequence ID" value="TAJ43659.1"/>
    <property type="molecule type" value="Genomic_DNA"/>
</dbReference>
<dbReference type="InterPro" id="IPR004521">
    <property type="entry name" value="Uncharacterised_CHP00451"/>
</dbReference>
<comment type="caution">
    <text evidence="2">The sequence shown here is derived from an EMBL/GenBank/DDBJ whole genome shotgun (WGS) entry which is preliminary data.</text>
</comment>
<gene>
    <name evidence="2" type="ORF">CUJ86_09960</name>
</gene>
<dbReference type="InterPro" id="IPR015947">
    <property type="entry name" value="PUA-like_sf"/>
</dbReference>
<dbReference type="SMART" id="SM00359">
    <property type="entry name" value="PUA"/>
    <property type="match status" value="1"/>
</dbReference>
<feature type="domain" description="PUA" evidence="1">
    <location>
        <begin position="84"/>
        <end position="158"/>
    </location>
</feature>
<accession>A0A483CRK0</accession>
<evidence type="ECO:0000313" key="2">
    <source>
        <dbReference type="EMBL" id="TAJ43659.1"/>
    </source>
</evidence>
<dbReference type="CDD" id="cd21149">
    <property type="entry name" value="PUA_archaeosine_TGT"/>
    <property type="match status" value="1"/>
</dbReference>
<sequence length="158" mass="16719">MSTKSSGNSAEQQVRTTADFQFGRGAGVALFPAGCRFIRSKTRRVRQVTDGGQRIVTVRARDGRFTLSIEGARRLARAIPPPAYRVEIAAEVTEFIARGKNAFARHVVAADPGIRAGDEVIVVGAGDEVIATGEAVLSGAEMLAFNYGVAVNVRKGGT</sequence>
<dbReference type="PROSITE" id="PS50890">
    <property type="entry name" value="PUA"/>
    <property type="match status" value="1"/>
</dbReference>
<evidence type="ECO:0000313" key="3">
    <source>
        <dbReference type="Proteomes" id="UP000292580"/>
    </source>
</evidence>
<proteinExistence type="predicted"/>
<reference evidence="2 3" key="1">
    <citation type="submission" date="2017-11" db="EMBL/GenBank/DDBJ databases">
        <title>Isolation and Characterization of Methanofollis Species from Methane Seep Offshore SW Taiwan.</title>
        <authorList>
            <person name="Teng N.-H."/>
            <person name="Lai M.-C."/>
            <person name="Chen S.-C."/>
        </authorList>
    </citation>
    <scope>NUCLEOTIDE SEQUENCE [LARGE SCALE GENOMIC DNA]</scope>
    <source>
        <strain evidence="2 3">FWC-SCC2</strain>
    </source>
</reference>
<keyword evidence="3" id="KW-1185">Reference proteome</keyword>
<dbReference type="OrthoDB" id="7576at2157"/>
<dbReference type="SUPFAM" id="SSF88697">
    <property type="entry name" value="PUA domain-like"/>
    <property type="match status" value="1"/>
</dbReference>
<dbReference type="InterPro" id="IPR002478">
    <property type="entry name" value="PUA"/>
</dbReference>
<dbReference type="Pfam" id="PF01472">
    <property type="entry name" value="PUA"/>
    <property type="match status" value="1"/>
</dbReference>
<evidence type="ECO:0000259" key="1">
    <source>
        <dbReference type="SMART" id="SM00359"/>
    </source>
</evidence>
<dbReference type="Gene3D" id="2.30.130.10">
    <property type="entry name" value="PUA domain"/>
    <property type="match status" value="1"/>
</dbReference>
<name>A0A483CRK0_9EURY</name>
<protein>
    <submittedName>
        <fullName evidence="2">Pseudouridine synthase</fullName>
    </submittedName>
</protein>
<dbReference type="InterPro" id="IPR029402">
    <property type="entry name" value="TGT_C2"/>
</dbReference>
<dbReference type="AlphaFoldDB" id="A0A483CRK0"/>
<dbReference type="SUPFAM" id="SSF88802">
    <property type="entry name" value="Pre-PUA domain"/>
    <property type="match status" value="1"/>
</dbReference>
<dbReference type="Proteomes" id="UP000292580">
    <property type="component" value="Unassembled WGS sequence"/>
</dbReference>
<dbReference type="InterPro" id="IPR036974">
    <property type="entry name" value="PUA_sf"/>
</dbReference>
<dbReference type="RefSeq" id="WP_130647433.1">
    <property type="nucleotide sequence ID" value="NZ_PGCL01000004.1"/>
</dbReference>
<organism evidence="2 3">
    <name type="scientific">Methanofollis fontis</name>
    <dbReference type="NCBI Taxonomy" id="2052832"/>
    <lineage>
        <taxon>Archaea</taxon>
        <taxon>Methanobacteriati</taxon>
        <taxon>Methanobacteriota</taxon>
        <taxon>Stenosarchaea group</taxon>
        <taxon>Methanomicrobia</taxon>
        <taxon>Methanomicrobiales</taxon>
        <taxon>Methanomicrobiaceae</taxon>
        <taxon>Methanofollis</taxon>
    </lineage>
</organism>
<dbReference type="InterPro" id="IPR038250">
    <property type="entry name" value="TGT_C2_sf"/>
</dbReference>
<dbReference type="Gene3D" id="3.10.450.90">
    <property type="entry name" value="ArcTGT, C2 domain"/>
    <property type="match status" value="1"/>
</dbReference>
<dbReference type="Pfam" id="PF14810">
    <property type="entry name" value="TGT_C2"/>
    <property type="match status" value="1"/>
</dbReference>